<dbReference type="Pfam" id="PF08019">
    <property type="entry name" value="EptA_B_N"/>
    <property type="match status" value="1"/>
</dbReference>
<dbReference type="PANTHER" id="PTHR30443:SF0">
    <property type="entry name" value="PHOSPHOETHANOLAMINE TRANSFERASE EPTA"/>
    <property type="match status" value="1"/>
</dbReference>
<dbReference type="InterPro" id="IPR012549">
    <property type="entry name" value="EptA-like_N"/>
</dbReference>
<gene>
    <name evidence="11" type="ORF">V4F39_18035</name>
</gene>
<dbReference type="InterPro" id="IPR000917">
    <property type="entry name" value="Sulfatase_N"/>
</dbReference>
<dbReference type="Gene3D" id="3.40.720.10">
    <property type="entry name" value="Alkaline Phosphatase, subunit A"/>
    <property type="match status" value="1"/>
</dbReference>
<organism evidence="11 12">
    <name type="scientific">Aquincola agrisoli</name>
    <dbReference type="NCBI Taxonomy" id="3119538"/>
    <lineage>
        <taxon>Bacteria</taxon>
        <taxon>Pseudomonadati</taxon>
        <taxon>Pseudomonadota</taxon>
        <taxon>Betaproteobacteria</taxon>
        <taxon>Burkholderiales</taxon>
        <taxon>Sphaerotilaceae</taxon>
        <taxon>Aquincola</taxon>
    </lineage>
</organism>
<feature type="transmembrane region" description="Helical" evidence="8">
    <location>
        <begin position="139"/>
        <end position="160"/>
    </location>
</feature>
<keyword evidence="2" id="KW-1003">Cell membrane</keyword>
<dbReference type="EMBL" id="JAZIBG010000036">
    <property type="protein sequence ID" value="MEF7615819.1"/>
    <property type="molecule type" value="Genomic_DNA"/>
</dbReference>
<dbReference type="Proteomes" id="UP001336250">
    <property type="component" value="Unassembled WGS sequence"/>
</dbReference>
<evidence type="ECO:0000256" key="7">
    <source>
        <dbReference type="ARBA" id="ARBA00023136"/>
    </source>
</evidence>
<dbReference type="GO" id="GO:0016776">
    <property type="term" value="F:phosphotransferase activity, phosphate group as acceptor"/>
    <property type="evidence" value="ECO:0007669"/>
    <property type="project" value="TreeGrafter"/>
</dbReference>
<evidence type="ECO:0000259" key="9">
    <source>
        <dbReference type="Pfam" id="PF00884"/>
    </source>
</evidence>
<keyword evidence="5 8" id="KW-0812">Transmembrane</keyword>
<evidence type="ECO:0000256" key="2">
    <source>
        <dbReference type="ARBA" id="ARBA00022475"/>
    </source>
</evidence>
<reference evidence="11 12" key="1">
    <citation type="submission" date="2024-02" db="EMBL/GenBank/DDBJ databases">
        <title>Genome sequence of Aquincola sp. MAHUQ-54.</title>
        <authorList>
            <person name="Huq M.A."/>
        </authorList>
    </citation>
    <scope>NUCLEOTIDE SEQUENCE [LARGE SCALE GENOMIC DNA]</scope>
    <source>
        <strain evidence="11 12">MAHUQ-54</strain>
    </source>
</reference>
<evidence type="ECO:0000256" key="6">
    <source>
        <dbReference type="ARBA" id="ARBA00022989"/>
    </source>
</evidence>
<keyword evidence="7 8" id="KW-0472">Membrane</keyword>
<comment type="subcellular location">
    <subcellularLocation>
        <location evidence="1">Cell inner membrane</location>
        <topology evidence="1">Multi-pass membrane protein</topology>
    </subcellularLocation>
</comment>
<dbReference type="RefSeq" id="WP_332291146.1">
    <property type="nucleotide sequence ID" value="NZ_JAZIBG010000036.1"/>
</dbReference>
<dbReference type="InterPro" id="IPR058130">
    <property type="entry name" value="PEA_transf_C"/>
</dbReference>
<accession>A0AAW9Q9B4</accession>
<proteinExistence type="predicted"/>
<dbReference type="GO" id="GO:0009244">
    <property type="term" value="P:lipopolysaccharide core region biosynthetic process"/>
    <property type="evidence" value="ECO:0007669"/>
    <property type="project" value="TreeGrafter"/>
</dbReference>
<feature type="transmembrane region" description="Helical" evidence="8">
    <location>
        <begin position="64"/>
        <end position="90"/>
    </location>
</feature>
<feature type="domain" description="Phosphoethanolamine transferase N-terminal" evidence="10">
    <location>
        <begin position="78"/>
        <end position="225"/>
    </location>
</feature>
<evidence type="ECO:0000256" key="3">
    <source>
        <dbReference type="ARBA" id="ARBA00022519"/>
    </source>
</evidence>
<evidence type="ECO:0000256" key="5">
    <source>
        <dbReference type="ARBA" id="ARBA00022692"/>
    </source>
</evidence>
<dbReference type="InterPro" id="IPR017850">
    <property type="entry name" value="Alkaline_phosphatase_core_sf"/>
</dbReference>
<evidence type="ECO:0000256" key="1">
    <source>
        <dbReference type="ARBA" id="ARBA00004429"/>
    </source>
</evidence>
<dbReference type="PANTHER" id="PTHR30443">
    <property type="entry name" value="INNER MEMBRANE PROTEIN"/>
    <property type="match status" value="1"/>
</dbReference>
<evidence type="ECO:0000256" key="4">
    <source>
        <dbReference type="ARBA" id="ARBA00022679"/>
    </source>
</evidence>
<protein>
    <submittedName>
        <fullName evidence="11">Phosphoethanolamine--lipid A transferase</fullName>
    </submittedName>
</protein>
<keyword evidence="12" id="KW-1185">Reference proteome</keyword>
<dbReference type="SUPFAM" id="SSF53649">
    <property type="entry name" value="Alkaline phosphatase-like"/>
    <property type="match status" value="1"/>
</dbReference>
<dbReference type="NCBIfam" id="NF028537">
    <property type="entry name" value="P_eth_NH2_trans"/>
    <property type="match status" value="1"/>
</dbReference>
<dbReference type="CDD" id="cd16017">
    <property type="entry name" value="LptA"/>
    <property type="match status" value="1"/>
</dbReference>
<feature type="transmembrane region" description="Helical" evidence="8">
    <location>
        <begin position="97"/>
        <end position="119"/>
    </location>
</feature>
<evidence type="ECO:0000256" key="8">
    <source>
        <dbReference type="SAM" id="Phobius"/>
    </source>
</evidence>
<dbReference type="GO" id="GO:0005886">
    <property type="term" value="C:plasma membrane"/>
    <property type="evidence" value="ECO:0007669"/>
    <property type="project" value="UniProtKB-SubCell"/>
</dbReference>
<evidence type="ECO:0000259" key="10">
    <source>
        <dbReference type="Pfam" id="PF08019"/>
    </source>
</evidence>
<evidence type="ECO:0000313" key="11">
    <source>
        <dbReference type="EMBL" id="MEF7615819.1"/>
    </source>
</evidence>
<feature type="domain" description="Sulfatase N-terminal" evidence="9">
    <location>
        <begin position="255"/>
        <end position="549"/>
    </location>
</feature>
<name>A0AAW9Q9B4_9BURK</name>
<dbReference type="AlphaFoldDB" id="A0AAW9Q9B4"/>
<keyword evidence="4 11" id="KW-0808">Transferase</keyword>
<comment type="caution">
    <text evidence="11">The sequence shown here is derived from an EMBL/GenBank/DDBJ whole genome shotgun (WGS) entry which is preliminary data.</text>
</comment>
<dbReference type="InterPro" id="IPR040423">
    <property type="entry name" value="PEA_transferase"/>
</dbReference>
<keyword evidence="3" id="KW-0997">Cell inner membrane</keyword>
<dbReference type="Pfam" id="PF00884">
    <property type="entry name" value="Sulfatase"/>
    <property type="match status" value="1"/>
</dbReference>
<feature type="transmembrane region" description="Helical" evidence="8">
    <location>
        <begin position="172"/>
        <end position="192"/>
    </location>
</feature>
<sequence>MTLLSLPLRRAWLGLRPVADAGTPAPPRAHSPALAVSLSSLWMATAGNLALWHEMSALGMLGGLRGVLLGIGTALVIAALATALCSLLAWRWTLKPALALLLVAAAGGTHFMLAYGIVIDPSMLTNVLQTDTREAADLMSLRLAATLLLIGVLPAVLVWRLPLRYGSAPRRLLGNLGMLLGGIAVAVALLLACFQPLSSMLRNHKQVRYLVNPLNTVWAATDAVAKPLRRDGGVLEPIGQDARLGSSYAGQAKPPLVVLVLGETGRSGNFGLNGYGRDTTPELAREHVASLRNVWSCGTSTAASVPCMFSHLGREGFDARPHDYEGLLDVLQRAGLAVLWVDNQSGCKGVCSRVPNVDTSKLQDPALCPGGACLDMVMLQGLDERIAALPAERRARGVVVVLHQMGSHGPAYGKRSPAAFKRFQPECETASLQACSQEQLVNAYDNSIAYTDHFLASTIRWLKARGDRASTAMVYLADHGESLGENNLYLHGLPYALAPDVQKRVPWITWLSPAYERRAGISTACLQRGADERRSHDHWFHSVLGLLDVRTAVYQPALDLYAACGAG</sequence>
<evidence type="ECO:0000313" key="12">
    <source>
        <dbReference type="Proteomes" id="UP001336250"/>
    </source>
</evidence>
<keyword evidence="6 8" id="KW-1133">Transmembrane helix</keyword>